<dbReference type="PROSITE" id="PS50191">
    <property type="entry name" value="CRAL_TRIO"/>
    <property type="match status" value="1"/>
</dbReference>
<dbReference type="SUPFAM" id="SSF52087">
    <property type="entry name" value="CRAL/TRIO domain"/>
    <property type="match status" value="2"/>
</dbReference>
<dbReference type="PRINTS" id="PR00180">
    <property type="entry name" value="CRETINALDHBP"/>
</dbReference>
<keyword evidence="3" id="KW-1185">Reference proteome</keyword>
<organism evidence="2 3">
    <name type="scientific">Popillia japonica</name>
    <name type="common">Japanese beetle</name>
    <dbReference type="NCBI Taxonomy" id="7064"/>
    <lineage>
        <taxon>Eukaryota</taxon>
        <taxon>Metazoa</taxon>
        <taxon>Ecdysozoa</taxon>
        <taxon>Arthropoda</taxon>
        <taxon>Hexapoda</taxon>
        <taxon>Insecta</taxon>
        <taxon>Pterygota</taxon>
        <taxon>Neoptera</taxon>
        <taxon>Endopterygota</taxon>
        <taxon>Coleoptera</taxon>
        <taxon>Polyphaga</taxon>
        <taxon>Scarabaeiformia</taxon>
        <taxon>Scarabaeidae</taxon>
        <taxon>Rutelinae</taxon>
        <taxon>Popillia</taxon>
    </lineage>
</organism>
<protein>
    <submittedName>
        <fullName evidence="2">CRAL/TRIO domain</fullName>
    </submittedName>
</protein>
<dbReference type="SMART" id="SM00516">
    <property type="entry name" value="SEC14"/>
    <property type="match status" value="1"/>
</dbReference>
<dbReference type="Gene3D" id="3.40.525.10">
    <property type="entry name" value="CRAL-TRIO lipid binding domain"/>
    <property type="match status" value="1"/>
</dbReference>
<dbReference type="EMBL" id="JASPKY010000143">
    <property type="protein sequence ID" value="KAK9730724.1"/>
    <property type="molecule type" value="Genomic_DNA"/>
</dbReference>
<dbReference type="PANTHER" id="PTHR10174:SF224">
    <property type="entry name" value="RETINOL-BINDING PROTEIN PINTA"/>
    <property type="match status" value="1"/>
</dbReference>
<feature type="domain" description="CRAL-TRIO" evidence="1">
    <location>
        <begin position="90"/>
        <end position="257"/>
    </location>
</feature>
<dbReference type="InterPro" id="IPR036273">
    <property type="entry name" value="CRAL/TRIO_N_dom_sf"/>
</dbReference>
<gene>
    <name evidence="2" type="ORF">QE152_g14290</name>
</gene>
<evidence type="ECO:0000313" key="2">
    <source>
        <dbReference type="EMBL" id="KAK9730724.1"/>
    </source>
</evidence>
<comment type="caution">
    <text evidence="2">The sequence shown here is derived from an EMBL/GenBank/DDBJ whole genome shotgun (WGS) entry which is preliminary data.</text>
</comment>
<dbReference type="PANTHER" id="PTHR10174">
    <property type="entry name" value="ALPHA-TOCOPHEROL TRANSFER PROTEIN-RELATED"/>
    <property type="match status" value="1"/>
</dbReference>
<reference evidence="2 3" key="1">
    <citation type="journal article" date="2024" name="BMC Genomics">
        <title>De novo assembly and annotation of Popillia japonica's genome with initial clues to its potential as an invasive pest.</title>
        <authorList>
            <person name="Cucini C."/>
            <person name="Boschi S."/>
            <person name="Funari R."/>
            <person name="Cardaioli E."/>
            <person name="Iannotti N."/>
            <person name="Marturano G."/>
            <person name="Paoli F."/>
            <person name="Bruttini M."/>
            <person name="Carapelli A."/>
            <person name="Frati F."/>
            <person name="Nardi F."/>
        </authorList>
    </citation>
    <scope>NUCLEOTIDE SEQUENCE [LARGE SCALE GENOMIC DNA]</scope>
    <source>
        <strain evidence="2">DMR45628</strain>
    </source>
</reference>
<evidence type="ECO:0000313" key="3">
    <source>
        <dbReference type="Proteomes" id="UP001458880"/>
    </source>
</evidence>
<dbReference type="GO" id="GO:0016020">
    <property type="term" value="C:membrane"/>
    <property type="evidence" value="ECO:0007669"/>
    <property type="project" value="TreeGrafter"/>
</dbReference>
<dbReference type="InterPro" id="IPR036865">
    <property type="entry name" value="CRAL-TRIO_dom_sf"/>
</dbReference>
<proteinExistence type="predicted"/>
<dbReference type="CDD" id="cd00170">
    <property type="entry name" value="SEC14"/>
    <property type="match status" value="1"/>
</dbReference>
<dbReference type="GO" id="GO:1902936">
    <property type="term" value="F:phosphatidylinositol bisphosphate binding"/>
    <property type="evidence" value="ECO:0007669"/>
    <property type="project" value="TreeGrafter"/>
</dbReference>
<dbReference type="AlphaFoldDB" id="A0AAW1L978"/>
<accession>A0AAW1L978</accession>
<dbReference type="InterPro" id="IPR001251">
    <property type="entry name" value="CRAL-TRIO_dom"/>
</dbReference>
<dbReference type="Gene3D" id="1.10.8.20">
    <property type="entry name" value="N-terminal domain of phosphatidylinositol transfer protein sec14p"/>
    <property type="match status" value="1"/>
</dbReference>
<dbReference type="Gene3D" id="1.20.5.1200">
    <property type="entry name" value="Alpha-tocopherol transfer"/>
    <property type="match status" value="2"/>
</dbReference>
<evidence type="ECO:0000259" key="1">
    <source>
        <dbReference type="PROSITE" id="PS50191"/>
    </source>
</evidence>
<dbReference type="Pfam" id="PF00650">
    <property type="entry name" value="CRAL_TRIO"/>
    <property type="match status" value="1"/>
</dbReference>
<sequence>MSIRPLSKELAAKAKKELGEDPKRVQDDIAYIKDWLKQQKHIKARTEEQWLLAFLRGCKFSLERTKEKLDTYYTMRSIIPEYLSNRDPFSPALQELLKLGVFVPLTKYGGPTDPMYMIFRTTVFDPAKHSAIDIFKINLIINDILLYEDDQMVIGGICVVNDMNNMTTSQMMCYSPSVMKKVMTCFEQGYPTRPKEIHFYRIPSFFEAVFGMVKPFMKEKMLKRVIVHRKSDEASLRKKIPKEILPTEYGGDAGPIQDMIGDEASLRKKIPKEILPTEYGGDAGPIQDMIDHWKKKIESYSEWFKEDEQYKTDETLRPGKPKTSGDMFGIEGSFRKLNLD</sequence>
<name>A0AAW1L978_POPJA</name>
<dbReference type="SUPFAM" id="SSF46938">
    <property type="entry name" value="CRAL/TRIO N-terminal domain"/>
    <property type="match status" value="1"/>
</dbReference>
<dbReference type="Proteomes" id="UP001458880">
    <property type="component" value="Unassembled WGS sequence"/>
</dbReference>